<evidence type="ECO:0000256" key="1">
    <source>
        <dbReference type="SAM" id="Coils"/>
    </source>
</evidence>
<dbReference type="AlphaFoldDB" id="A0A449B4U9"/>
<reference evidence="2 3" key="1">
    <citation type="submission" date="2019-01" db="EMBL/GenBank/DDBJ databases">
        <authorList>
            <consortium name="Pathogen Informatics"/>
        </authorList>
    </citation>
    <scope>NUCLEOTIDE SEQUENCE [LARGE SCALE GENOMIC DNA]</scope>
    <source>
        <strain evidence="2 3">NCTC10168</strain>
    </source>
</reference>
<dbReference type="NCBIfam" id="TIGR04313">
    <property type="entry name" value="aro_clust_Mycop"/>
    <property type="match status" value="2"/>
</dbReference>
<evidence type="ECO:0000313" key="2">
    <source>
        <dbReference type="EMBL" id="VEU75631.1"/>
    </source>
</evidence>
<protein>
    <recommendedName>
        <fullName evidence="4">Lipoprotein</fullName>
    </recommendedName>
</protein>
<accession>A0A449B4U9</accession>
<feature type="coiled-coil region" evidence="1">
    <location>
        <begin position="133"/>
        <end position="160"/>
    </location>
</feature>
<dbReference type="Proteomes" id="UP000290243">
    <property type="component" value="Chromosome"/>
</dbReference>
<dbReference type="EMBL" id="LR215037">
    <property type="protein sequence ID" value="VEU75631.1"/>
    <property type="molecule type" value="Genomic_DNA"/>
</dbReference>
<dbReference type="RefSeq" id="WP_129646900.1">
    <property type="nucleotide sequence ID" value="NZ_LR215037.1"/>
</dbReference>
<name>A0A449B4U9_9BACT</name>
<dbReference type="InterPro" id="IPR027593">
    <property type="entry name" value="Aro_clust"/>
</dbReference>
<keyword evidence="1" id="KW-0175">Coiled coil</keyword>
<dbReference type="KEGG" id="mmau:NCTC10168_00558"/>
<dbReference type="OrthoDB" id="401212at2"/>
<evidence type="ECO:0000313" key="3">
    <source>
        <dbReference type="Proteomes" id="UP000290243"/>
    </source>
</evidence>
<dbReference type="PROSITE" id="PS51257">
    <property type="entry name" value="PROKAR_LIPOPROTEIN"/>
    <property type="match status" value="1"/>
</dbReference>
<sequence>MKNKKFYFLLSTSILPISTISCVYSKNQTNYSSLVDHTFDVSNSKVSNEKKTHNSIIEKLLNAVFKQNQARKVEYLESQKNTIEIEKSFNDLKNEINNELSEKNEIQTLINKIPELRQAAQREKEFNNNPQKAEEINKQIKEYLARIKEFNNKAKSFLDKKLQSLINKNWFYFLNNLNNFEFNFIDFLTINLGTKAQEQPESYKKYLENINKLPPYKSFQFKDSLLQSIFVGEETKELGNITIFYIKKDKMVIRLAVENTDSDEPNINVNPFQWYFGSSLNKSISLQLVSRTYHTGFIHQFTSGMEEFAQDMIINQRYKEPGNMYALLNKEIPNEKNS</sequence>
<keyword evidence="3" id="KW-1185">Reference proteome</keyword>
<evidence type="ECO:0008006" key="4">
    <source>
        <dbReference type="Google" id="ProtNLM"/>
    </source>
</evidence>
<organism evidence="2 3">
    <name type="scientific">Mycoplasmopsis maculosa</name>
    <dbReference type="NCBI Taxonomy" id="114885"/>
    <lineage>
        <taxon>Bacteria</taxon>
        <taxon>Bacillati</taxon>
        <taxon>Mycoplasmatota</taxon>
        <taxon>Mycoplasmoidales</taxon>
        <taxon>Metamycoplasmataceae</taxon>
        <taxon>Mycoplasmopsis</taxon>
    </lineage>
</organism>
<gene>
    <name evidence="2" type="ORF">NCTC10168_00558</name>
</gene>
<proteinExistence type="predicted"/>